<dbReference type="RefSeq" id="WP_344469539.1">
    <property type="nucleotide sequence ID" value="NZ_BAAANT010000068.1"/>
</dbReference>
<comment type="caution">
    <text evidence="7">The sequence shown here is derived from an EMBL/GenBank/DDBJ whole genome shotgun (WGS) entry which is preliminary data.</text>
</comment>
<name>A0ABN3ACS3_9ACTN</name>
<evidence type="ECO:0000259" key="6">
    <source>
        <dbReference type="PROSITE" id="PS50850"/>
    </source>
</evidence>
<evidence type="ECO:0000256" key="2">
    <source>
        <dbReference type="ARBA" id="ARBA00022692"/>
    </source>
</evidence>
<sequence>MNRITGVPESAAPQRTNRALTLVLAVACGLTVANLYYSQPLLDLIAGSFGVGQGTATVVVTLTQAGYALGLLFLLPLGDLLENRTLATRTLLATAIALLLAAVSPSFGMFLAASVLVGVTSVVAQVLVPLAAHLAPPDQRGKLVGRVMSGLLLGILLARTVASLVADLLDWRAIYFVSAALMIVLSAVLHRVLPKRRPDHTVGYRSLLASMGELVRHEPVLRRRALCQATMFGAFSVFWTAIAYELIHEHGFSQARIALFALVGAGGAAAAPIGGRLADRGQGRVASGGALALASFAFALAGLGHHSVLLLGLAAVLLDLAVQCHLVMSQHEVYALRADARARLNTVFMTTVFVGGALSSGVTGVLYSAYGWRGVCAFGTVLPLVGLLVWAGGTRATRRAQPPAGTDRPAENVQAAKAAHAAQAADVA</sequence>
<keyword evidence="3 5" id="KW-1133">Transmembrane helix</keyword>
<dbReference type="PROSITE" id="PS50850">
    <property type="entry name" value="MFS"/>
    <property type="match status" value="1"/>
</dbReference>
<proteinExistence type="predicted"/>
<organism evidence="7 8">
    <name type="scientific">Kitasatospora kazusensis</name>
    <dbReference type="NCBI Taxonomy" id="407974"/>
    <lineage>
        <taxon>Bacteria</taxon>
        <taxon>Bacillati</taxon>
        <taxon>Actinomycetota</taxon>
        <taxon>Actinomycetes</taxon>
        <taxon>Kitasatosporales</taxon>
        <taxon>Streptomycetaceae</taxon>
        <taxon>Kitasatospora</taxon>
    </lineage>
</organism>
<feature type="transmembrane region" description="Helical" evidence="5">
    <location>
        <begin position="173"/>
        <end position="193"/>
    </location>
</feature>
<feature type="transmembrane region" description="Helical" evidence="5">
    <location>
        <begin position="109"/>
        <end position="131"/>
    </location>
</feature>
<protein>
    <submittedName>
        <fullName evidence="7">MFS transporter</fullName>
    </submittedName>
</protein>
<feature type="transmembrane region" description="Helical" evidence="5">
    <location>
        <begin position="347"/>
        <end position="366"/>
    </location>
</feature>
<feature type="transmembrane region" description="Helical" evidence="5">
    <location>
        <begin position="225"/>
        <end position="247"/>
    </location>
</feature>
<evidence type="ECO:0000313" key="8">
    <source>
        <dbReference type="Proteomes" id="UP001422759"/>
    </source>
</evidence>
<feature type="transmembrane region" description="Helical" evidence="5">
    <location>
        <begin position="309"/>
        <end position="327"/>
    </location>
</feature>
<dbReference type="InterPro" id="IPR011701">
    <property type="entry name" value="MFS"/>
</dbReference>
<dbReference type="Proteomes" id="UP001422759">
    <property type="component" value="Unassembled WGS sequence"/>
</dbReference>
<evidence type="ECO:0000256" key="1">
    <source>
        <dbReference type="ARBA" id="ARBA00004651"/>
    </source>
</evidence>
<dbReference type="SUPFAM" id="SSF103473">
    <property type="entry name" value="MFS general substrate transporter"/>
    <property type="match status" value="1"/>
</dbReference>
<evidence type="ECO:0000313" key="7">
    <source>
        <dbReference type="EMBL" id="GAA2158453.1"/>
    </source>
</evidence>
<dbReference type="CDD" id="cd17324">
    <property type="entry name" value="MFS_NepI_like"/>
    <property type="match status" value="1"/>
</dbReference>
<feature type="transmembrane region" description="Helical" evidence="5">
    <location>
        <begin position="86"/>
        <end position="103"/>
    </location>
</feature>
<feature type="transmembrane region" description="Helical" evidence="5">
    <location>
        <begin position="253"/>
        <end position="273"/>
    </location>
</feature>
<feature type="transmembrane region" description="Helical" evidence="5">
    <location>
        <begin position="49"/>
        <end position="74"/>
    </location>
</feature>
<dbReference type="InterPro" id="IPR020846">
    <property type="entry name" value="MFS_dom"/>
</dbReference>
<evidence type="ECO:0000256" key="5">
    <source>
        <dbReference type="SAM" id="Phobius"/>
    </source>
</evidence>
<dbReference type="Pfam" id="PF07690">
    <property type="entry name" value="MFS_1"/>
    <property type="match status" value="1"/>
</dbReference>
<dbReference type="Gene3D" id="1.20.1250.20">
    <property type="entry name" value="MFS general substrate transporter like domains"/>
    <property type="match status" value="1"/>
</dbReference>
<comment type="subcellular location">
    <subcellularLocation>
        <location evidence="1">Cell membrane</location>
        <topology evidence="1">Multi-pass membrane protein</topology>
    </subcellularLocation>
</comment>
<keyword evidence="8" id="KW-1185">Reference proteome</keyword>
<evidence type="ECO:0000256" key="3">
    <source>
        <dbReference type="ARBA" id="ARBA00022989"/>
    </source>
</evidence>
<dbReference type="PANTHER" id="PTHR42910:SF1">
    <property type="entry name" value="MAJOR FACILITATOR SUPERFAMILY (MFS) PROFILE DOMAIN-CONTAINING PROTEIN"/>
    <property type="match status" value="1"/>
</dbReference>
<feature type="transmembrane region" description="Helical" evidence="5">
    <location>
        <begin position="143"/>
        <end position="161"/>
    </location>
</feature>
<gene>
    <name evidence="7" type="ORF">GCM10009760_61500</name>
</gene>
<feature type="transmembrane region" description="Helical" evidence="5">
    <location>
        <begin position="285"/>
        <end position="303"/>
    </location>
</feature>
<evidence type="ECO:0000256" key="4">
    <source>
        <dbReference type="ARBA" id="ARBA00023136"/>
    </source>
</evidence>
<dbReference type="PANTHER" id="PTHR42910">
    <property type="entry name" value="TRANSPORTER SCO4007-RELATED"/>
    <property type="match status" value="1"/>
</dbReference>
<feature type="transmembrane region" description="Helical" evidence="5">
    <location>
        <begin position="20"/>
        <end position="37"/>
    </location>
</feature>
<keyword evidence="2 5" id="KW-0812">Transmembrane</keyword>
<accession>A0ABN3ACS3</accession>
<feature type="transmembrane region" description="Helical" evidence="5">
    <location>
        <begin position="372"/>
        <end position="391"/>
    </location>
</feature>
<keyword evidence="4 5" id="KW-0472">Membrane</keyword>
<feature type="domain" description="Major facilitator superfamily (MFS) profile" evidence="6">
    <location>
        <begin position="20"/>
        <end position="398"/>
    </location>
</feature>
<dbReference type="EMBL" id="BAAANT010000068">
    <property type="protein sequence ID" value="GAA2158453.1"/>
    <property type="molecule type" value="Genomic_DNA"/>
</dbReference>
<dbReference type="InterPro" id="IPR036259">
    <property type="entry name" value="MFS_trans_sf"/>
</dbReference>
<reference evidence="7 8" key="1">
    <citation type="journal article" date="2019" name="Int. J. Syst. Evol. Microbiol.">
        <title>The Global Catalogue of Microorganisms (GCM) 10K type strain sequencing project: providing services to taxonomists for standard genome sequencing and annotation.</title>
        <authorList>
            <consortium name="The Broad Institute Genomics Platform"/>
            <consortium name="The Broad Institute Genome Sequencing Center for Infectious Disease"/>
            <person name="Wu L."/>
            <person name="Ma J."/>
        </authorList>
    </citation>
    <scope>NUCLEOTIDE SEQUENCE [LARGE SCALE GENOMIC DNA]</scope>
    <source>
        <strain evidence="7 8">JCM 14560</strain>
    </source>
</reference>